<dbReference type="InterPro" id="IPR000847">
    <property type="entry name" value="LysR_HTH_N"/>
</dbReference>
<evidence type="ECO:0000313" key="6">
    <source>
        <dbReference type="EMBL" id="UWP58198.1"/>
    </source>
</evidence>
<feature type="domain" description="HTH lysR-type" evidence="5">
    <location>
        <begin position="10"/>
        <end position="67"/>
    </location>
</feature>
<dbReference type="Gene3D" id="1.10.10.10">
    <property type="entry name" value="Winged helix-like DNA-binding domain superfamily/Winged helix DNA-binding domain"/>
    <property type="match status" value="1"/>
</dbReference>
<keyword evidence="4" id="KW-0804">Transcription</keyword>
<dbReference type="PANTHER" id="PTHR30126">
    <property type="entry name" value="HTH-TYPE TRANSCRIPTIONAL REGULATOR"/>
    <property type="match status" value="1"/>
</dbReference>
<dbReference type="Pfam" id="PF00126">
    <property type="entry name" value="HTH_1"/>
    <property type="match status" value="1"/>
</dbReference>
<keyword evidence="7" id="KW-1185">Reference proteome</keyword>
<gene>
    <name evidence="6" type="ORF">NQ502_12500</name>
</gene>
<name>A0ABY5VDE4_9FIRM</name>
<evidence type="ECO:0000256" key="1">
    <source>
        <dbReference type="ARBA" id="ARBA00009437"/>
    </source>
</evidence>
<keyword evidence="3" id="KW-0238">DNA-binding</keyword>
<accession>A0ABY5VDE4</accession>
<organism evidence="6 7">
    <name type="scientific">Ruminococcus gauvreauii</name>
    <dbReference type="NCBI Taxonomy" id="438033"/>
    <lineage>
        <taxon>Bacteria</taxon>
        <taxon>Bacillati</taxon>
        <taxon>Bacillota</taxon>
        <taxon>Clostridia</taxon>
        <taxon>Eubacteriales</taxon>
        <taxon>Oscillospiraceae</taxon>
        <taxon>Ruminococcus</taxon>
    </lineage>
</organism>
<comment type="similarity">
    <text evidence="1">Belongs to the LysR transcriptional regulatory family.</text>
</comment>
<dbReference type="InterPro" id="IPR005119">
    <property type="entry name" value="LysR_subst-bd"/>
</dbReference>
<dbReference type="RefSeq" id="WP_242830279.1">
    <property type="nucleotide sequence ID" value="NZ_CABLBR010000021.1"/>
</dbReference>
<dbReference type="Gene3D" id="3.40.190.290">
    <property type="match status" value="1"/>
</dbReference>
<dbReference type="SUPFAM" id="SSF53850">
    <property type="entry name" value="Periplasmic binding protein-like II"/>
    <property type="match status" value="1"/>
</dbReference>
<protein>
    <submittedName>
        <fullName evidence="6">LysR family transcriptional regulator</fullName>
    </submittedName>
</protein>
<proteinExistence type="inferred from homology"/>
<dbReference type="Proteomes" id="UP001060164">
    <property type="component" value="Chromosome"/>
</dbReference>
<dbReference type="EMBL" id="CP102290">
    <property type="protein sequence ID" value="UWP58198.1"/>
    <property type="molecule type" value="Genomic_DNA"/>
</dbReference>
<dbReference type="InterPro" id="IPR036390">
    <property type="entry name" value="WH_DNA-bd_sf"/>
</dbReference>
<evidence type="ECO:0000256" key="3">
    <source>
        <dbReference type="ARBA" id="ARBA00023125"/>
    </source>
</evidence>
<evidence type="ECO:0000313" key="7">
    <source>
        <dbReference type="Proteomes" id="UP001060164"/>
    </source>
</evidence>
<reference evidence="6" key="1">
    <citation type="journal article" date="2022" name="Cell">
        <title>Design, construction, and in vivo augmentation of a complex gut microbiome.</title>
        <authorList>
            <person name="Cheng A.G."/>
            <person name="Ho P.Y."/>
            <person name="Aranda-Diaz A."/>
            <person name="Jain S."/>
            <person name="Yu F.B."/>
            <person name="Meng X."/>
            <person name="Wang M."/>
            <person name="Iakiviak M."/>
            <person name="Nagashima K."/>
            <person name="Zhao A."/>
            <person name="Murugkar P."/>
            <person name="Patil A."/>
            <person name="Atabakhsh K."/>
            <person name="Weakley A."/>
            <person name="Yan J."/>
            <person name="Brumbaugh A.R."/>
            <person name="Higginbottom S."/>
            <person name="Dimas A."/>
            <person name="Shiver A.L."/>
            <person name="Deutschbauer A."/>
            <person name="Neff N."/>
            <person name="Sonnenburg J.L."/>
            <person name="Huang K.C."/>
            <person name="Fischbach M.A."/>
        </authorList>
    </citation>
    <scope>NUCLEOTIDE SEQUENCE</scope>
    <source>
        <strain evidence="6">DSM 19829</strain>
    </source>
</reference>
<dbReference type="PROSITE" id="PS50931">
    <property type="entry name" value="HTH_LYSR"/>
    <property type="match status" value="1"/>
</dbReference>
<evidence type="ECO:0000256" key="2">
    <source>
        <dbReference type="ARBA" id="ARBA00023015"/>
    </source>
</evidence>
<evidence type="ECO:0000256" key="4">
    <source>
        <dbReference type="ARBA" id="ARBA00023163"/>
    </source>
</evidence>
<sequence length="299" mass="32365">MKKEADSAMMSLRHFMIFKTVAETGNFTKAAGRLYITQPAVSLAIRELEARTGTVLFDRLGKCVQLTRSGRLLLEDVVPILSACESLEDRMDRLESEAPVHIVSSITIAAFWLPPLLKTFQAQRPDAEVSVEVVSAASAMEILRLGKADLALIEGSHPQGCFSCRPFAEYSLNAVCAPGHSSPAVPMDLESFCSASLLLREKGSAIRDALDSMLLLAGHTARPAWTSVNSLALIEAAKAGLGITVLPDLLVEQAIRQGELVRLSVAGLPLRNELLAVWHRDKYLTSPMETLLTLLCGGQ</sequence>
<keyword evidence="2" id="KW-0805">Transcription regulation</keyword>
<evidence type="ECO:0000259" key="5">
    <source>
        <dbReference type="PROSITE" id="PS50931"/>
    </source>
</evidence>
<dbReference type="PRINTS" id="PR00039">
    <property type="entry name" value="HTHLYSR"/>
</dbReference>
<dbReference type="PANTHER" id="PTHR30126:SF91">
    <property type="entry name" value="LYSR FAMILY TRANSCRIPTIONAL REGULATOR"/>
    <property type="match status" value="1"/>
</dbReference>
<dbReference type="Pfam" id="PF03466">
    <property type="entry name" value="LysR_substrate"/>
    <property type="match status" value="1"/>
</dbReference>
<dbReference type="SUPFAM" id="SSF46785">
    <property type="entry name" value="Winged helix' DNA-binding domain"/>
    <property type="match status" value="1"/>
</dbReference>
<dbReference type="InterPro" id="IPR036388">
    <property type="entry name" value="WH-like_DNA-bd_sf"/>
</dbReference>